<gene>
    <name evidence="7" type="ORF">VIBNISOn1_30094</name>
</gene>
<organism evidence="7 8">
    <name type="scientific">Vibrio nigripulchritudo SOn1</name>
    <dbReference type="NCBI Taxonomy" id="1238450"/>
    <lineage>
        <taxon>Bacteria</taxon>
        <taxon>Pseudomonadati</taxon>
        <taxon>Pseudomonadota</taxon>
        <taxon>Gammaproteobacteria</taxon>
        <taxon>Vibrionales</taxon>
        <taxon>Vibrionaceae</taxon>
        <taxon>Vibrio</taxon>
    </lineage>
</organism>
<dbReference type="InterPro" id="IPR006139">
    <property type="entry name" value="D-isomer_2_OHA_DH_cat_dom"/>
</dbReference>
<comment type="caution">
    <text evidence="7">The sequence shown here is derived from an EMBL/GenBank/DDBJ whole genome shotgun (WGS) entry which is preliminary data.</text>
</comment>
<dbReference type="PANTHER" id="PTHR42789:SF1">
    <property type="entry name" value="D-ISOMER SPECIFIC 2-HYDROXYACID DEHYDROGENASE FAMILY PROTEIN (AFU_ORTHOLOGUE AFUA_6G10090)"/>
    <property type="match status" value="1"/>
</dbReference>
<protein>
    <submittedName>
        <fullName evidence="7">2-HYDROXYACID DEHYDROGENASE</fullName>
    </submittedName>
</protein>
<dbReference type="InterPro" id="IPR050857">
    <property type="entry name" value="D-2-hydroxyacid_DH"/>
</dbReference>
<name>A0AAV2VRV7_9VIBR</name>
<evidence type="ECO:0000313" key="7">
    <source>
        <dbReference type="EMBL" id="CCO47401.1"/>
    </source>
</evidence>
<dbReference type="InterPro" id="IPR036291">
    <property type="entry name" value="NAD(P)-bd_dom_sf"/>
</dbReference>
<dbReference type="GO" id="GO:0051287">
    <property type="term" value="F:NAD binding"/>
    <property type="evidence" value="ECO:0007669"/>
    <property type="project" value="InterPro"/>
</dbReference>
<dbReference type="Proteomes" id="UP000018211">
    <property type="component" value="Unassembled WGS sequence"/>
</dbReference>
<evidence type="ECO:0000259" key="6">
    <source>
        <dbReference type="Pfam" id="PF02826"/>
    </source>
</evidence>
<accession>A0AAV2VRV7</accession>
<dbReference type="InterPro" id="IPR006140">
    <property type="entry name" value="D-isomer_DH_NAD-bd"/>
</dbReference>
<evidence type="ECO:0000256" key="3">
    <source>
        <dbReference type="ARBA" id="ARBA00023027"/>
    </source>
</evidence>
<feature type="domain" description="D-isomer specific 2-hydroxyacid dehydrogenase NAD-binding" evidence="6">
    <location>
        <begin position="111"/>
        <end position="288"/>
    </location>
</feature>
<comment type="similarity">
    <text evidence="1 4">Belongs to the D-isomer specific 2-hydroxyacid dehydrogenase family.</text>
</comment>
<keyword evidence="2 4" id="KW-0560">Oxidoreductase</keyword>
<feature type="domain" description="D-isomer specific 2-hydroxyacid dehydrogenase catalytic" evidence="5">
    <location>
        <begin position="17"/>
        <end position="317"/>
    </location>
</feature>
<dbReference type="Pfam" id="PF00389">
    <property type="entry name" value="2-Hacid_dh"/>
    <property type="match status" value="1"/>
</dbReference>
<dbReference type="EMBL" id="CAOF01000120">
    <property type="protein sequence ID" value="CCO47401.1"/>
    <property type="molecule type" value="Genomic_DNA"/>
</dbReference>
<dbReference type="Gene3D" id="3.40.50.720">
    <property type="entry name" value="NAD(P)-binding Rossmann-like Domain"/>
    <property type="match status" value="2"/>
</dbReference>
<dbReference type="AlphaFoldDB" id="A0AAV2VRV7"/>
<dbReference type="Pfam" id="PF02826">
    <property type="entry name" value="2-Hacid_dh_C"/>
    <property type="match status" value="1"/>
</dbReference>
<dbReference type="RefSeq" id="WP_022612227.1">
    <property type="nucleotide sequence ID" value="NZ_LK391965.1"/>
</dbReference>
<evidence type="ECO:0000256" key="2">
    <source>
        <dbReference type="ARBA" id="ARBA00023002"/>
    </source>
</evidence>
<evidence type="ECO:0000313" key="8">
    <source>
        <dbReference type="Proteomes" id="UP000018211"/>
    </source>
</evidence>
<dbReference type="GO" id="GO:0016616">
    <property type="term" value="F:oxidoreductase activity, acting on the CH-OH group of donors, NAD or NADP as acceptor"/>
    <property type="evidence" value="ECO:0007669"/>
    <property type="project" value="InterPro"/>
</dbReference>
<dbReference type="SUPFAM" id="SSF51735">
    <property type="entry name" value="NAD(P)-binding Rossmann-fold domains"/>
    <property type="match status" value="1"/>
</dbReference>
<evidence type="ECO:0000259" key="5">
    <source>
        <dbReference type="Pfam" id="PF00389"/>
    </source>
</evidence>
<evidence type="ECO:0000256" key="4">
    <source>
        <dbReference type="RuleBase" id="RU003719"/>
    </source>
</evidence>
<dbReference type="PANTHER" id="PTHR42789">
    <property type="entry name" value="D-ISOMER SPECIFIC 2-HYDROXYACID DEHYDROGENASE FAMILY PROTEIN (AFU_ORTHOLOGUE AFUA_6G10090)"/>
    <property type="match status" value="1"/>
</dbReference>
<reference evidence="7 8" key="1">
    <citation type="journal article" date="2013" name="ISME J.">
        <title>Comparative genomics of pathogenic lineages of Vibrio nigripulchritudo identifies virulence-associated traits.</title>
        <authorList>
            <person name="Goudenege D."/>
            <person name="Labreuche Y."/>
            <person name="Krin E."/>
            <person name="Ansquer D."/>
            <person name="Mangenot S."/>
            <person name="Calteau A."/>
            <person name="Medigue C."/>
            <person name="Mazel D."/>
            <person name="Polz M.F."/>
            <person name="Le Roux F."/>
        </authorList>
    </citation>
    <scope>NUCLEOTIDE SEQUENCE [LARGE SCALE GENOMIC DNA]</scope>
    <source>
        <strain evidence="7 8">SOn1</strain>
    </source>
</reference>
<evidence type="ECO:0000256" key="1">
    <source>
        <dbReference type="ARBA" id="ARBA00005854"/>
    </source>
</evidence>
<dbReference type="SUPFAM" id="SSF52283">
    <property type="entry name" value="Formate/glycerate dehydrogenase catalytic domain-like"/>
    <property type="match status" value="1"/>
</dbReference>
<dbReference type="CDD" id="cd12169">
    <property type="entry name" value="PGDH_like_1"/>
    <property type="match status" value="1"/>
</dbReference>
<keyword evidence="3" id="KW-0520">NAD</keyword>
<sequence length="326" mass="36389">MKVAILDDYQNAVTQLSCFDLLKDHEVTVFNDTTKDPERLAERLQPFDALVLIRERTEITGALLSRLPNLKLISQTGKISNHIDPALCHQYGVEIAEGKGSPVAPSELCWALIMAASRHIPSYSSQLARCQWQQSSMGLGRTLHGQTLGIWGYGKIGQRIAQFAKLFGMQVMVWGSDNSRQKAQENGFLSANSKQEFFQTVDILSLHLRLNEVTRGIVRQEDLAEMKADSLFVNISRAELVEQNALCEELVRVPTKQAALDVFENEPTTPENEPLLTLPNVVATPHLGYVEQNSYDLYFQIAFENVVAFASGQPKNLVPKDSESTE</sequence>
<proteinExistence type="inferred from homology"/>